<name>A0A0F7L6Q6_9VIRU</name>
<sequence>MPKYEEVGRIVQTLGPVAATFINIPQQPDAGLSRVEIAIIQTSLTAVIMSEILSGRGIKPSKEGFEFLLEEILDKVEFLKGTSDETR</sequence>
<protein>
    <submittedName>
        <fullName evidence="1">Uncharacterized protein</fullName>
    </submittedName>
</protein>
<evidence type="ECO:0000313" key="1">
    <source>
        <dbReference type="EMBL" id="AKH47570.1"/>
    </source>
</evidence>
<reference evidence="1" key="2">
    <citation type="submission" date="2015-03" db="EMBL/GenBank/DDBJ databases">
        <authorList>
            <person name="Chow C.-E.T."/>
            <person name="Winget D.M."/>
            <person name="White R.A.III."/>
            <person name="Hallam S.J."/>
            <person name="Suttle C.A."/>
        </authorList>
    </citation>
    <scope>NUCLEOTIDE SEQUENCE</scope>
    <source>
        <strain evidence="1">Oxic1_1</strain>
    </source>
</reference>
<organism evidence="1">
    <name type="scientific">uncultured marine virus</name>
    <dbReference type="NCBI Taxonomy" id="186617"/>
    <lineage>
        <taxon>Viruses</taxon>
        <taxon>environmental samples</taxon>
    </lineage>
</organism>
<dbReference type="EMBL" id="KR029596">
    <property type="protein sequence ID" value="AKH47570.1"/>
    <property type="molecule type" value="Genomic_DNA"/>
</dbReference>
<reference evidence="1" key="1">
    <citation type="journal article" date="2015" name="Front. Microbiol.">
        <title>Combining genomic sequencing methods to explore viral diversity and reveal potential virus-host interactions.</title>
        <authorList>
            <person name="Chow C.E."/>
            <person name="Winget D.M."/>
            <person name="White R.A.III."/>
            <person name="Hallam S.J."/>
            <person name="Suttle C.A."/>
        </authorList>
    </citation>
    <scope>NUCLEOTIDE SEQUENCE</scope>
    <source>
        <strain evidence="1">Oxic1_1</strain>
    </source>
</reference>
<accession>A0A0F7L6Q6</accession>
<proteinExistence type="predicted"/>